<dbReference type="AlphaFoldDB" id="A0A922I2F1"/>
<evidence type="ECO:0000313" key="1">
    <source>
        <dbReference type="EMBL" id="KAH9521242.1"/>
    </source>
</evidence>
<evidence type="ECO:0000313" key="2">
    <source>
        <dbReference type="Proteomes" id="UP000790347"/>
    </source>
</evidence>
<organism evidence="1 2">
    <name type="scientific">Dermatophagoides farinae</name>
    <name type="common">American house dust mite</name>
    <dbReference type="NCBI Taxonomy" id="6954"/>
    <lineage>
        <taxon>Eukaryota</taxon>
        <taxon>Metazoa</taxon>
        <taxon>Ecdysozoa</taxon>
        <taxon>Arthropoda</taxon>
        <taxon>Chelicerata</taxon>
        <taxon>Arachnida</taxon>
        <taxon>Acari</taxon>
        <taxon>Acariformes</taxon>
        <taxon>Sarcoptiformes</taxon>
        <taxon>Astigmata</taxon>
        <taxon>Psoroptidia</taxon>
        <taxon>Analgoidea</taxon>
        <taxon>Pyroglyphidae</taxon>
        <taxon>Dermatophagoidinae</taxon>
        <taxon>Dermatophagoides</taxon>
    </lineage>
</organism>
<comment type="caution">
    <text evidence="1">The sequence shown here is derived from an EMBL/GenBank/DDBJ whole genome shotgun (WGS) entry which is preliminary data.</text>
</comment>
<dbReference type="Proteomes" id="UP000790347">
    <property type="component" value="Unassembled WGS sequence"/>
</dbReference>
<reference evidence="1" key="2">
    <citation type="journal article" date="2022" name="Res Sq">
        <title>Comparative Genomics Reveals Insights into the Divergent Evolution of Astigmatic Mites and Household Pest Adaptations.</title>
        <authorList>
            <person name="Xiong Q."/>
            <person name="Wan A.T.-Y."/>
            <person name="Liu X.-Y."/>
            <person name="Fung C.S.-H."/>
            <person name="Xiao X."/>
            <person name="Malainual N."/>
            <person name="Hou J."/>
            <person name="Wang L."/>
            <person name="Wang M."/>
            <person name="Yang K."/>
            <person name="Cui Y."/>
            <person name="Leung E."/>
            <person name="Nong W."/>
            <person name="Shin S.-K."/>
            <person name="Au S."/>
            <person name="Jeong K.Y."/>
            <person name="Chew F.T."/>
            <person name="Hui J."/>
            <person name="Leung T.F."/>
            <person name="Tungtrongchitr A."/>
            <person name="Zhong N."/>
            <person name="Liu Z."/>
            <person name="Tsui S."/>
        </authorList>
    </citation>
    <scope>NUCLEOTIDE SEQUENCE</scope>
    <source>
        <strain evidence="1">Derf</strain>
        <tissue evidence="1">Whole organism</tissue>
    </source>
</reference>
<sequence>MLDAEQRSTIEISTTTTTATTTVKTKIKFKRLPGNNVEDIQKSFPFIENKLKSFNKFLYACNETISL</sequence>
<protein>
    <submittedName>
        <fullName evidence="1">Uncharacterized protein</fullName>
    </submittedName>
</protein>
<name>A0A922I2F1_DERFA</name>
<proteinExistence type="predicted"/>
<dbReference type="EMBL" id="ASGP02000002">
    <property type="protein sequence ID" value="KAH9521242.1"/>
    <property type="molecule type" value="Genomic_DNA"/>
</dbReference>
<gene>
    <name evidence="1" type="ORF">DERF_004916</name>
</gene>
<reference evidence="1" key="1">
    <citation type="submission" date="2013-05" db="EMBL/GenBank/DDBJ databases">
        <authorList>
            <person name="Yim A.K.Y."/>
            <person name="Chan T.F."/>
            <person name="Ji K.M."/>
            <person name="Liu X.Y."/>
            <person name="Zhou J.W."/>
            <person name="Li R.Q."/>
            <person name="Yang K.Y."/>
            <person name="Li J."/>
            <person name="Li M."/>
            <person name="Law P.T.W."/>
            <person name="Wu Y.L."/>
            <person name="Cai Z.L."/>
            <person name="Qin H."/>
            <person name="Bao Y."/>
            <person name="Leung R.K.K."/>
            <person name="Ng P.K.S."/>
            <person name="Zou J."/>
            <person name="Zhong X.J."/>
            <person name="Ran P.X."/>
            <person name="Zhong N.S."/>
            <person name="Liu Z.G."/>
            <person name="Tsui S.K.W."/>
        </authorList>
    </citation>
    <scope>NUCLEOTIDE SEQUENCE</scope>
    <source>
        <strain evidence="1">Derf</strain>
        <tissue evidence="1">Whole organism</tissue>
    </source>
</reference>
<keyword evidence="2" id="KW-1185">Reference proteome</keyword>
<accession>A0A922I2F1</accession>